<evidence type="ECO:0000256" key="11">
    <source>
        <dbReference type="ARBA" id="ARBA00082552"/>
    </source>
</evidence>
<reference evidence="15" key="2">
    <citation type="submission" date="2025-09" db="UniProtKB">
        <authorList>
            <consortium name="Ensembl"/>
        </authorList>
    </citation>
    <scope>IDENTIFICATION</scope>
</reference>
<evidence type="ECO:0000256" key="5">
    <source>
        <dbReference type="ARBA" id="ARBA00022989"/>
    </source>
</evidence>
<dbReference type="GO" id="GO:0005886">
    <property type="term" value="C:plasma membrane"/>
    <property type="evidence" value="ECO:0007669"/>
    <property type="project" value="UniProtKB-SubCell"/>
</dbReference>
<keyword evidence="4 13" id="KW-0812">Transmembrane</keyword>
<feature type="transmembrane region" description="Helical" evidence="13">
    <location>
        <begin position="51"/>
        <end position="73"/>
    </location>
</feature>
<dbReference type="GeneTree" id="ENSGT01130000278263"/>
<evidence type="ECO:0000256" key="7">
    <source>
        <dbReference type="ARBA" id="ARBA00023136"/>
    </source>
</evidence>
<reference evidence="15" key="1">
    <citation type="submission" date="2025-08" db="UniProtKB">
        <authorList>
            <consortium name="Ensembl"/>
        </authorList>
    </citation>
    <scope>IDENTIFICATION</scope>
</reference>
<dbReference type="InterPro" id="IPR000276">
    <property type="entry name" value="GPCR_Rhodpsn"/>
</dbReference>
<accession>A0A8D0HGT1</accession>
<dbReference type="PRINTS" id="PR00529">
    <property type="entry name" value="GNADOTRPHINR"/>
</dbReference>
<dbReference type="PRINTS" id="PR00237">
    <property type="entry name" value="GPCRRHODOPSN"/>
</dbReference>
<feature type="domain" description="G-protein coupled receptors family 1 profile" evidence="14">
    <location>
        <begin position="64"/>
        <end position="330"/>
    </location>
</feature>
<evidence type="ECO:0000313" key="16">
    <source>
        <dbReference type="Proteomes" id="UP000694392"/>
    </source>
</evidence>
<dbReference type="GO" id="GO:0032870">
    <property type="term" value="P:cellular response to hormone stimulus"/>
    <property type="evidence" value="ECO:0007669"/>
    <property type="project" value="TreeGrafter"/>
</dbReference>
<keyword evidence="5 13" id="KW-1133">Transmembrane helix</keyword>
<dbReference type="InterPro" id="IPR017452">
    <property type="entry name" value="GPCR_Rhodpsn_7TM"/>
</dbReference>
<dbReference type="Gene3D" id="1.20.1070.10">
    <property type="entry name" value="Rhodopsin 7-helix transmembrane proteins"/>
    <property type="match status" value="1"/>
</dbReference>
<evidence type="ECO:0000256" key="12">
    <source>
        <dbReference type="SAM" id="MobiDB-lite"/>
    </source>
</evidence>
<evidence type="ECO:0000259" key="14">
    <source>
        <dbReference type="PROSITE" id="PS50262"/>
    </source>
</evidence>
<feature type="compositionally biased region" description="Polar residues" evidence="12">
    <location>
        <begin position="394"/>
        <end position="405"/>
    </location>
</feature>
<evidence type="ECO:0000256" key="8">
    <source>
        <dbReference type="ARBA" id="ARBA00023157"/>
    </source>
</evidence>
<dbReference type="PANTHER" id="PTHR24241:SF69">
    <property type="entry name" value="GONADOTROPIN-RELEASING HORMONE II RECEPTOR-RELATED"/>
    <property type="match status" value="1"/>
</dbReference>
<dbReference type="PROSITE" id="PS50262">
    <property type="entry name" value="G_PROTEIN_RECEP_F1_2"/>
    <property type="match status" value="1"/>
</dbReference>
<evidence type="ECO:0000256" key="2">
    <source>
        <dbReference type="ARBA" id="ARBA00022475"/>
    </source>
</evidence>
<keyword evidence="16" id="KW-1185">Reference proteome</keyword>
<feature type="region of interest" description="Disordered" evidence="12">
    <location>
        <begin position="1"/>
        <end position="22"/>
    </location>
</feature>
<evidence type="ECO:0000256" key="9">
    <source>
        <dbReference type="ARBA" id="ARBA00023170"/>
    </source>
</evidence>
<feature type="transmembrane region" description="Helical" evidence="13">
    <location>
        <begin position="216"/>
        <end position="239"/>
    </location>
</feature>
<keyword evidence="9" id="KW-0675">Receptor</keyword>
<keyword evidence="7 13" id="KW-0472">Membrane</keyword>
<protein>
    <recommendedName>
        <fullName evidence="11">Type II GnRH receptor</fullName>
    </recommendedName>
</protein>
<dbReference type="Proteomes" id="UP000694392">
    <property type="component" value="Unplaced"/>
</dbReference>
<evidence type="ECO:0000256" key="13">
    <source>
        <dbReference type="SAM" id="Phobius"/>
    </source>
</evidence>
<feature type="transmembrane region" description="Helical" evidence="13">
    <location>
        <begin position="311"/>
        <end position="333"/>
    </location>
</feature>
<dbReference type="AlphaFoldDB" id="A0A8D0HGT1"/>
<dbReference type="GO" id="GO:0004930">
    <property type="term" value="F:G protein-coupled receptor activity"/>
    <property type="evidence" value="ECO:0007669"/>
    <property type="project" value="UniProtKB-KW"/>
</dbReference>
<evidence type="ECO:0000256" key="1">
    <source>
        <dbReference type="ARBA" id="ARBA00004651"/>
    </source>
</evidence>
<evidence type="ECO:0000256" key="6">
    <source>
        <dbReference type="ARBA" id="ARBA00023040"/>
    </source>
</evidence>
<evidence type="ECO:0000313" key="15">
    <source>
        <dbReference type="Ensembl" id="ENSSPUP00000023554.1"/>
    </source>
</evidence>
<keyword evidence="3" id="KW-0597">Phosphoprotein</keyword>
<organism evidence="15 16">
    <name type="scientific">Sphenodon punctatus</name>
    <name type="common">Tuatara</name>
    <name type="synonym">Hatteria punctata</name>
    <dbReference type="NCBI Taxonomy" id="8508"/>
    <lineage>
        <taxon>Eukaryota</taxon>
        <taxon>Metazoa</taxon>
        <taxon>Chordata</taxon>
        <taxon>Craniata</taxon>
        <taxon>Vertebrata</taxon>
        <taxon>Euteleostomi</taxon>
        <taxon>Lepidosauria</taxon>
        <taxon>Sphenodontia</taxon>
        <taxon>Sphenodontidae</taxon>
        <taxon>Sphenodon</taxon>
    </lineage>
</organism>
<name>A0A8D0HGT1_SPHPU</name>
<evidence type="ECO:0000256" key="10">
    <source>
        <dbReference type="ARBA" id="ARBA00023224"/>
    </source>
</evidence>
<feature type="transmembrane region" description="Helical" evidence="13">
    <location>
        <begin position="165"/>
        <end position="185"/>
    </location>
</feature>
<dbReference type="Pfam" id="PF00001">
    <property type="entry name" value="7tm_1"/>
    <property type="match status" value="1"/>
</dbReference>
<feature type="transmembrane region" description="Helical" evidence="13">
    <location>
        <begin position="124"/>
        <end position="144"/>
    </location>
</feature>
<feature type="region of interest" description="Disordered" evidence="12">
    <location>
        <begin position="377"/>
        <end position="405"/>
    </location>
</feature>
<feature type="transmembrane region" description="Helical" evidence="13">
    <location>
        <begin position="85"/>
        <end position="104"/>
    </location>
</feature>
<comment type="subcellular location">
    <subcellularLocation>
        <location evidence="1">Cell membrane</location>
        <topology evidence="1">Multi-pass membrane protein</topology>
    </subcellularLocation>
</comment>
<dbReference type="GO" id="GO:0042277">
    <property type="term" value="F:peptide binding"/>
    <property type="evidence" value="ECO:0007669"/>
    <property type="project" value="TreeGrafter"/>
</dbReference>
<keyword evidence="10" id="KW-0807">Transducer</keyword>
<proteinExistence type="predicted"/>
<keyword evidence="8" id="KW-1015">Disulfide bond</keyword>
<keyword evidence="2" id="KW-1003">Cell membrane</keyword>
<evidence type="ECO:0000256" key="4">
    <source>
        <dbReference type="ARBA" id="ARBA00022692"/>
    </source>
</evidence>
<feature type="compositionally biased region" description="Gly residues" evidence="12">
    <location>
        <begin position="1"/>
        <end position="14"/>
    </location>
</feature>
<dbReference type="FunFam" id="1.20.1070.10:FF:000199">
    <property type="entry name" value="Gonadotropin-releasing hormone II receptor"/>
    <property type="match status" value="1"/>
</dbReference>
<keyword evidence="6" id="KW-0297">G-protein coupled receptor</keyword>
<dbReference type="Ensembl" id="ENSSPUT00000025126.1">
    <property type="protein sequence ID" value="ENSSPUP00000023554.1"/>
    <property type="gene ID" value="ENSSPUG00000018056.1"/>
</dbReference>
<sequence length="405" mass="44309">RRHLPGGTGAGDSGTGPVPWGSLPARGHWPNSSLEGDLALPTFTATAQARVVLTLLLCAVAAGCNVAVLWAGTGGHHAKSSHVRVLLLHLAGADLLVALVVMPLDAAWNITVQWRAGDLACRLFMFLKLLAMYASSFVTVVISLDRQAAILRPLAITEARRRNQLMLYTAWLLSTGLSVPQLFLFHTVTISSQQNFTQCTTHGSFPRRWHETAYNMFSFTGLFLLPLLIMVTCYSRILLEISHRMGPGILSAKELPLRRSRNPIPRARLRMLCLSVAIVSSFLVCWTPYYLLGLWYWFWPAAMEGTVSRSVSHLLFLFGLLNACLDPITYGLFTLPWRRGLGCCCGGDMLEVQSQPPSLATSSFRCSASSFRTRWGAPGLTPSLETPAAPSPQHPGTSTKESSCL</sequence>
<evidence type="ECO:0000256" key="3">
    <source>
        <dbReference type="ARBA" id="ARBA00022553"/>
    </source>
</evidence>
<feature type="transmembrane region" description="Helical" evidence="13">
    <location>
        <begin position="269"/>
        <end position="291"/>
    </location>
</feature>
<dbReference type="InterPro" id="IPR001658">
    <property type="entry name" value="GphnRH_fam_rcpt"/>
</dbReference>
<dbReference type="SUPFAM" id="SSF81321">
    <property type="entry name" value="Family A G protein-coupled receptor-like"/>
    <property type="match status" value="1"/>
</dbReference>
<dbReference type="GO" id="GO:0016500">
    <property type="term" value="F:protein-hormone receptor activity"/>
    <property type="evidence" value="ECO:0007669"/>
    <property type="project" value="InterPro"/>
</dbReference>
<dbReference type="CDD" id="cd15383">
    <property type="entry name" value="7tmA_GnRHR_vertebrate"/>
    <property type="match status" value="1"/>
</dbReference>
<dbReference type="PANTHER" id="PTHR24241">
    <property type="entry name" value="NEUROPEPTIDE RECEPTOR-RELATED G-PROTEIN COUPLED RECEPTOR"/>
    <property type="match status" value="1"/>
</dbReference>